<dbReference type="Pfam" id="PF17667">
    <property type="entry name" value="Pkinase_fungal"/>
    <property type="match status" value="2"/>
</dbReference>
<dbReference type="InterPro" id="IPR040976">
    <property type="entry name" value="Pkinase_fungal"/>
</dbReference>
<dbReference type="SUPFAM" id="SSF56112">
    <property type="entry name" value="Protein kinase-like (PK-like)"/>
    <property type="match status" value="1"/>
</dbReference>
<dbReference type="OrthoDB" id="5584477at2759"/>
<evidence type="ECO:0000256" key="1">
    <source>
        <dbReference type="SAM" id="MobiDB-lite"/>
    </source>
</evidence>
<evidence type="ECO:0000313" key="3">
    <source>
        <dbReference type="EMBL" id="KAJ2926455.1"/>
    </source>
</evidence>
<feature type="compositionally biased region" description="Basic and acidic residues" evidence="1">
    <location>
        <begin position="68"/>
        <end position="87"/>
    </location>
</feature>
<keyword evidence="4" id="KW-1185">Reference proteome</keyword>
<sequence>MSAPLRQGSSLPLHMGPQDNEEIATNDSTGPPQTPPHSRCTSTVDEDRLLKLNGKAWAAGPGFSTPFAEREAGTSLDPKAEEQKRKLETELQQPIEDSRFVALLYLHLASDGEIDEFLKTTIVYNMETRRWELPRSETHANLKESDMYKPLVTIINAIITFFYGDTKKRMAVDTHSKQLSHKEAVPSVRFSLPDISVRAKGPSFQLPDRKSNGRVPTTGYSNISTCFEIKIENQEWTFGQQLLQLALYARQIFIQQPNRRFVRVLLITEQNFRLFHFDRSGVQHTEPMNIHEKTHIFVRLVLGLTSLKEHEIGLDDSIQWKVVRGRKVSGTLTALQTNNTAVTYNLVGIEPTVRCLSIRDRGITCWSAVDPHTGKPVLVKDCWRAEDRVSEDIHLQKVVGLPGIVQMISCERNRGETKRFRGFDESCHSDFLNRIAIRIVMDSDGRSIEHFQSPKELLCALRDAIAGHRRLYLNDILHREVSIDNILLGKPGAGEGYRGMLMGLDLAKEKKTTSASAELITVSS</sequence>
<feature type="domain" description="Fungal-type protein kinase" evidence="2">
    <location>
        <begin position="218"/>
        <end position="410"/>
    </location>
</feature>
<feature type="domain" description="Fungal-type protein kinase" evidence="2">
    <location>
        <begin position="426"/>
        <end position="517"/>
    </location>
</feature>
<dbReference type="InterPro" id="IPR011009">
    <property type="entry name" value="Kinase-like_dom_sf"/>
</dbReference>
<organism evidence="3 4">
    <name type="scientific">Candolleomyces eurysporus</name>
    <dbReference type="NCBI Taxonomy" id="2828524"/>
    <lineage>
        <taxon>Eukaryota</taxon>
        <taxon>Fungi</taxon>
        <taxon>Dikarya</taxon>
        <taxon>Basidiomycota</taxon>
        <taxon>Agaricomycotina</taxon>
        <taxon>Agaricomycetes</taxon>
        <taxon>Agaricomycetidae</taxon>
        <taxon>Agaricales</taxon>
        <taxon>Agaricineae</taxon>
        <taxon>Psathyrellaceae</taxon>
        <taxon>Candolleomyces</taxon>
    </lineage>
</organism>
<dbReference type="Proteomes" id="UP001140091">
    <property type="component" value="Unassembled WGS sequence"/>
</dbReference>
<accession>A0A9W8J8Q1</accession>
<dbReference type="EMBL" id="JANBPK010001059">
    <property type="protein sequence ID" value="KAJ2926455.1"/>
    <property type="molecule type" value="Genomic_DNA"/>
</dbReference>
<evidence type="ECO:0000259" key="2">
    <source>
        <dbReference type="Pfam" id="PF17667"/>
    </source>
</evidence>
<feature type="region of interest" description="Disordered" evidence="1">
    <location>
        <begin position="1"/>
        <end position="45"/>
    </location>
</feature>
<feature type="region of interest" description="Disordered" evidence="1">
    <location>
        <begin position="62"/>
        <end position="87"/>
    </location>
</feature>
<gene>
    <name evidence="3" type="ORF">H1R20_g10631</name>
</gene>
<dbReference type="PANTHER" id="PTHR38248">
    <property type="entry name" value="FUNK1 6"/>
    <property type="match status" value="1"/>
</dbReference>
<reference evidence="3" key="1">
    <citation type="submission" date="2022-06" db="EMBL/GenBank/DDBJ databases">
        <title>Genome Sequence of Candolleomyces eurysporus.</title>
        <authorList>
            <person name="Buettner E."/>
        </authorList>
    </citation>
    <scope>NUCLEOTIDE SEQUENCE</scope>
    <source>
        <strain evidence="3">VTCC 930004</strain>
    </source>
</reference>
<evidence type="ECO:0000313" key="4">
    <source>
        <dbReference type="Proteomes" id="UP001140091"/>
    </source>
</evidence>
<dbReference type="PANTHER" id="PTHR38248:SF2">
    <property type="entry name" value="FUNK1 11"/>
    <property type="match status" value="1"/>
</dbReference>
<dbReference type="AlphaFoldDB" id="A0A9W8J8Q1"/>
<name>A0A9W8J8Q1_9AGAR</name>
<proteinExistence type="predicted"/>
<feature type="non-terminal residue" evidence="3">
    <location>
        <position position="524"/>
    </location>
</feature>
<comment type="caution">
    <text evidence="3">The sequence shown here is derived from an EMBL/GenBank/DDBJ whole genome shotgun (WGS) entry which is preliminary data.</text>
</comment>
<protein>
    <recommendedName>
        <fullName evidence="2">Fungal-type protein kinase domain-containing protein</fullName>
    </recommendedName>
</protein>